<dbReference type="OrthoDB" id="9895242at2"/>
<dbReference type="Proteomes" id="UP000239590">
    <property type="component" value="Unassembled WGS sequence"/>
</dbReference>
<sequence>MKTSVNHLISSLKKLLNKSFYVYSSVRLNHSFKKDYGLTYQELCELTNELEHLTGQEIAEPSLRSIDTVGDLINAFRSAPLPLQATAVSVPLR</sequence>
<dbReference type="EMBL" id="PTRA01000001">
    <property type="protein sequence ID" value="PQA59446.1"/>
    <property type="molecule type" value="Genomic_DNA"/>
</dbReference>
<protein>
    <recommendedName>
        <fullName evidence="3">Acyl carrier protein</fullName>
    </recommendedName>
</protein>
<evidence type="ECO:0000313" key="1">
    <source>
        <dbReference type="EMBL" id="PQA59446.1"/>
    </source>
</evidence>
<comment type="caution">
    <text evidence="1">The sequence shown here is derived from an EMBL/GenBank/DDBJ whole genome shotgun (WGS) entry which is preliminary data.</text>
</comment>
<organism evidence="1 2">
    <name type="scientific">Siphonobacter curvatus</name>
    <dbReference type="NCBI Taxonomy" id="2094562"/>
    <lineage>
        <taxon>Bacteria</taxon>
        <taxon>Pseudomonadati</taxon>
        <taxon>Bacteroidota</taxon>
        <taxon>Cytophagia</taxon>
        <taxon>Cytophagales</taxon>
        <taxon>Cytophagaceae</taxon>
        <taxon>Siphonobacter</taxon>
    </lineage>
</organism>
<dbReference type="RefSeq" id="WP_104710948.1">
    <property type="nucleotide sequence ID" value="NZ_PTRA01000001.1"/>
</dbReference>
<name>A0A2S7IP54_9BACT</name>
<keyword evidence="2" id="KW-1185">Reference proteome</keyword>
<reference evidence="2" key="1">
    <citation type="submission" date="2018-02" db="EMBL/GenBank/DDBJ databases">
        <title>Genome sequencing of Solimonas sp. HR-BB.</title>
        <authorList>
            <person name="Lee Y."/>
            <person name="Jeon C.O."/>
        </authorList>
    </citation>
    <scope>NUCLEOTIDE SEQUENCE [LARGE SCALE GENOMIC DNA]</scope>
    <source>
        <strain evidence="2">HR-U</strain>
    </source>
</reference>
<dbReference type="SUPFAM" id="SSF47336">
    <property type="entry name" value="ACP-like"/>
    <property type="match status" value="1"/>
</dbReference>
<dbReference type="AlphaFoldDB" id="A0A2S7IP54"/>
<evidence type="ECO:0008006" key="3">
    <source>
        <dbReference type="Google" id="ProtNLM"/>
    </source>
</evidence>
<dbReference type="InterPro" id="IPR036736">
    <property type="entry name" value="ACP-like_sf"/>
</dbReference>
<accession>A0A2S7IP54</accession>
<evidence type="ECO:0000313" key="2">
    <source>
        <dbReference type="Proteomes" id="UP000239590"/>
    </source>
</evidence>
<proteinExistence type="predicted"/>
<gene>
    <name evidence="1" type="ORF">C5O19_07295</name>
</gene>
<dbReference type="Gene3D" id="1.10.1200.10">
    <property type="entry name" value="ACP-like"/>
    <property type="match status" value="1"/>
</dbReference>